<comment type="subcellular location">
    <subcellularLocation>
        <location evidence="1">Nucleus</location>
    </subcellularLocation>
</comment>
<dbReference type="PROSITE" id="PS51031">
    <property type="entry name" value="BESS"/>
    <property type="match status" value="1"/>
</dbReference>
<keyword evidence="4" id="KW-1185">Reference proteome</keyword>
<dbReference type="InterPro" id="IPR004210">
    <property type="entry name" value="BESS_motif"/>
</dbReference>
<accession>A0A315V870</accession>
<evidence type="ECO:0000259" key="2">
    <source>
        <dbReference type="PROSITE" id="PS51031"/>
    </source>
</evidence>
<sequence>MVLIMASMSRAVMTKQREVILVYHTAVGKGLDQPLACTPGQKVGLLRHSATCRPMLNKKRRRKKKNRSRLGQQLLEKMEDTQPRQLHVTIQRGMTFPILEKCMTCCFPGLYHCPFCTPAFFKPAKRSKVMLHLEYHLKRACHVGEYTIHKCGLDCAKRPHYHCLYCIAMLGSKHDFNKHIEFCQEMQKNQDDPHEGASLVNRTKILTDGEKAVSSFFMETQDSESEDMALDSLSRAEQEGRSNLLGTVIGEDAAEKEGTFGQLAVTKRDKMLQVNLEKPQDCDEFYFMNLVKMFKKLSPAKKTEVRMKIERVLFEAEFTLSPRSVKMRSTFRGRNGRGKISGLVIAAQQLHA</sequence>
<protein>
    <recommendedName>
        <fullName evidence="2">BESS domain-containing protein</fullName>
    </recommendedName>
</protein>
<dbReference type="Proteomes" id="UP000250572">
    <property type="component" value="Unassembled WGS sequence"/>
</dbReference>
<evidence type="ECO:0000313" key="3">
    <source>
        <dbReference type="EMBL" id="PWA18994.1"/>
    </source>
</evidence>
<dbReference type="AlphaFoldDB" id="A0A315V870"/>
<proteinExistence type="predicted"/>
<evidence type="ECO:0000313" key="4">
    <source>
        <dbReference type="Proteomes" id="UP000250572"/>
    </source>
</evidence>
<organism evidence="3 4">
    <name type="scientific">Gambusia affinis</name>
    <name type="common">Western mosquitofish</name>
    <name type="synonym">Heterandria affinis</name>
    <dbReference type="NCBI Taxonomy" id="33528"/>
    <lineage>
        <taxon>Eukaryota</taxon>
        <taxon>Metazoa</taxon>
        <taxon>Chordata</taxon>
        <taxon>Craniata</taxon>
        <taxon>Vertebrata</taxon>
        <taxon>Euteleostomi</taxon>
        <taxon>Actinopterygii</taxon>
        <taxon>Neopterygii</taxon>
        <taxon>Teleostei</taxon>
        <taxon>Neoteleostei</taxon>
        <taxon>Acanthomorphata</taxon>
        <taxon>Ovalentaria</taxon>
        <taxon>Atherinomorphae</taxon>
        <taxon>Cyprinodontiformes</taxon>
        <taxon>Poeciliidae</taxon>
        <taxon>Poeciliinae</taxon>
        <taxon>Gambusia</taxon>
    </lineage>
</organism>
<comment type="caution">
    <text evidence="3">The sequence shown here is derived from an EMBL/GenBank/DDBJ whole genome shotgun (WGS) entry which is preliminary data.</text>
</comment>
<dbReference type="EMBL" id="NHOQ01002268">
    <property type="protein sequence ID" value="PWA18994.1"/>
    <property type="molecule type" value="Genomic_DNA"/>
</dbReference>
<reference evidence="3 4" key="1">
    <citation type="journal article" date="2018" name="G3 (Bethesda)">
        <title>A High-Quality Reference Genome for the Invasive Mosquitofish Gambusia affinis Using a Chicago Library.</title>
        <authorList>
            <person name="Hoffberg S.L."/>
            <person name="Troendle N.J."/>
            <person name="Glenn T.C."/>
            <person name="Mahmud O."/>
            <person name="Louha S."/>
            <person name="Chalopin D."/>
            <person name="Bennetzen J.L."/>
            <person name="Mauricio R."/>
        </authorList>
    </citation>
    <scope>NUCLEOTIDE SEQUENCE [LARGE SCALE GENOMIC DNA]</scope>
    <source>
        <strain evidence="3">NE01/NJP1002.9</strain>
        <tissue evidence="3">Muscle</tissue>
    </source>
</reference>
<evidence type="ECO:0000256" key="1">
    <source>
        <dbReference type="PROSITE-ProRule" id="PRU00371"/>
    </source>
</evidence>
<gene>
    <name evidence="3" type="ORF">CCH79_00004892</name>
</gene>
<dbReference type="GO" id="GO:0005634">
    <property type="term" value="C:nucleus"/>
    <property type="evidence" value="ECO:0007669"/>
    <property type="project" value="UniProtKB-SubCell"/>
</dbReference>
<keyword evidence="1" id="KW-0539">Nucleus</keyword>
<dbReference type="GO" id="GO:0003677">
    <property type="term" value="F:DNA binding"/>
    <property type="evidence" value="ECO:0007669"/>
    <property type="project" value="InterPro"/>
</dbReference>
<name>A0A315V870_GAMAF</name>
<feature type="domain" description="BESS" evidence="2">
    <location>
        <begin position="280"/>
        <end position="319"/>
    </location>
</feature>